<keyword evidence="2" id="KW-0413">Isomerase</keyword>
<dbReference type="InterPro" id="IPR046357">
    <property type="entry name" value="PPIase_dom_sf"/>
</dbReference>
<dbReference type="GO" id="GO:0015031">
    <property type="term" value="P:protein transport"/>
    <property type="evidence" value="ECO:0007669"/>
    <property type="project" value="InterPro"/>
</dbReference>
<feature type="domain" description="Trigger factor C-terminal" evidence="3">
    <location>
        <begin position="216"/>
        <end position="368"/>
    </location>
</feature>
<dbReference type="EMBL" id="PFFQ01000066">
    <property type="protein sequence ID" value="PIW13857.1"/>
    <property type="molecule type" value="Genomic_DNA"/>
</dbReference>
<evidence type="ECO:0000256" key="2">
    <source>
        <dbReference type="ARBA" id="ARBA00023235"/>
    </source>
</evidence>
<dbReference type="InterPro" id="IPR037041">
    <property type="entry name" value="Trigger_fac_C_sf"/>
</dbReference>
<proteinExistence type="predicted"/>
<accession>A0A2M7FX72</accession>
<evidence type="ECO:0000313" key="4">
    <source>
        <dbReference type="EMBL" id="PIW13857.1"/>
    </source>
</evidence>
<dbReference type="Gene3D" id="1.10.3120.10">
    <property type="entry name" value="Trigger factor, C-terminal domain"/>
    <property type="match status" value="1"/>
</dbReference>
<organism evidence="4 5">
    <name type="scientific">bacterium (Candidatus Blackallbacteria) CG17_big_fil_post_rev_8_21_14_2_50_48_46</name>
    <dbReference type="NCBI Taxonomy" id="2014261"/>
    <lineage>
        <taxon>Bacteria</taxon>
        <taxon>Candidatus Blackallbacteria</taxon>
    </lineage>
</organism>
<gene>
    <name evidence="4" type="ORF">COW36_24640</name>
</gene>
<dbReference type="InterPro" id="IPR008880">
    <property type="entry name" value="Trigger_fac_C"/>
</dbReference>
<dbReference type="Pfam" id="PF05698">
    <property type="entry name" value="Trigger_C"/>
    <property type="match status" value="1"/>
</dbReference>
<dbReference type="GO" id="GO:0003755">
    <property type="term" value="F:peptidyl-prolyl cis-trans isomerase activity"/>
    <property type="evidence" value="ECO:0007669"/>
    <property type="project" value="UniProtKB-KW"/>
</dbReference>
<evidence type="ECO:0000259" key="3">
    <source>
        <dbReference type="Pfam" id="PF05698"/>
    </source>
</evidence>
<keyword evidence="1" id="KW-0697">Rotamase</keyword>
<evidence type="ECO:0000256" key="1">
    <source>
        <dbReference type="ARBA" id="ARBA00023110"/>
    </source>
</evidence>
<comment type="caution">
    <text evidence="4">The sequence shown here is derived from an EMBL/GenBank/DDBJ whole genome shotgun (WGS) entry which is preliminary data.</text>
</comment>
<protein>
    <recommendedName>
        <fullName evidence="3">Trigger factor C-terminal domain-containing protein</fullName>
    </recommendedName>
</protein>
<dbReference type="Proteomes" id="UP000231019">
    <property type="component" value="Unassembled WGS sequence"/>
</dbReference>
<evidence type="ECO:0000313" key="5">
    <source>
        <dbReference type="Proteomes" id="UP000231019"/>
    </source>
</evidence>
<dbReference type="SUPFAM" id="SSF109998">
    <property type="entry name" value="Triger factor/SurA peptide-binding domain-like"/>
    <property type="match status" value="1"/>
</dbReference>
<dbReference type="Gene3D" id="3.10.50.40">
    <property type="match status" value="1"/>
</dbReference>
<dbReference type="InterPro" id="IPR027304">
    <property type="entry name" value="Trigger_fact/SurA_dom_sf"/>
</dbReference>
<sequence>MSSVAVLEESPGHYRLYFALPTDLPPQDVQNWLALELDAFLIQKGRQLWDLPQIESQDDRGVSVLARVFPPVYLPELSLTLELPPVQQVTEELLQSHLIELQYALAQAEEVMRPVAQGDRICFDFYAEVAGIPLPGACQSYAGRVRNDLIAPGFFQNLVGLKPGESHQFQWDLPGASGANCHVYLQKVEALALPPLDDAFPSLSGLGVDWAAAFSNLQAQLSERYQAQWQQFVRRGLLYSLAELAQIEIPEDLFIAQQLARWNREEGAALAAWSLSQGERDRAFELWRQQPENFEQDYADLRLALVVREVVQQEALEIRAEELALLLKPFAERFEMTLAEIHAALTETGALQSLLDQALQEKVVDLLVQRACLTREGKRVVQAGQSLLA</sequence>
<dbReference type="AlphaFoldDB" id="A0A2M7FX72"/>
<reference evidence="4 5" key="1">
    <citation type="submission" date="2017-09" db="EMBL/GenBank/DDBJ databases">
        <title>Depth-based differentiation of microbial function through sediment-hosted aquifers and enrichment of novel symbionts in the deep terrestrial subsurface.</title>
        <authorList>
            <person name="Probst A.J."/>
            <person name="Ladd B."/>
            <person name="Jarett J.K."/>
            <person name="Geller-Mcgrath D.E."/>
            <person name="Sieber C.M."/>
            <person name="Emerson J.B."/>
            <person name="Anantharaman K."/>
            <person name="Thomas B.C."/>
            <person name="Malmstrom R."/>
            <person name="Stieglmeier M."/>
            <person name="Klingl A."/>
            <person name="Woyke T."/>
            <person name="Ryan C.M."/>
            <person name="Banfield J.F."/>
        </authorList>
    </citation>
    <scope>NUCLEOTIDE SEQUENCE [LARGE SCALE GENOMIC DNA]</scope>
    <source>
        <strain evidence="4">CG17_big_fil_post_rev_8_21_14_2_50_48_46</strain>
    </source>
</reference>
<name>A0A2M7FX72_9BACT</name>
<dbReference type="GO" id="GO:0006457">
    <property type="term" value="P:protein folding"/>
    <property type="evidence" value="ECO:0007669"/>
    <property type="project" value="InterPro"/>
</dbReference>